<keyword evidence="1" id="KW-0732">Signal</keyword>
<comment type="caution">
    <text evidence="3">The sequence shown here is derived from an EMBL/GenBank/DDBJ whole genome shotgun (WGS) entry which is preliminary data.</text>
</comment>
<feature type="signal peptide" evidence="1">
    <location>
        <begin position="1"/>
        <end position="22"/>
    </location>
</feature>
<evidence type="ECO:0000313" key="4">
    <source>
        <dbReference type="Proteomes" id="UP000016064"/>
    </source>
</evidence>
<dbReference type="Proteomes" id="UP000016064">
    <property type="component" value="Unassembled WGS sequence"/>
</dbReference>
<dbReference type="RefSeq" id="WP_020370223.1">
    <property type="nucleotide sequence ID" value="NZ_APJW01000002.1"/>
</dbReference>
<evidence type="ECO:0000259" key="2">
    <source>
        <dbReference type="Pfam" id="PF12146"/>
    </source>
</evidence>
<gene>
    <name evidence="3" type="ORF">H359_0671</name>
</gene>
<dbReference type="PANTHER" id="PTHR22946">
    <property type="entry name" value="DIENELACTONE HYDROLASE DOMAIN-CONTAINING PROTEIN-RELATED"/>
    <property type="match status" value="1"/>
</dbReference>
<evidence type="ECO:0000313" key="3">
    <source>
        <dbReference type="EMBL" id="EQM62567.1"/>
    </source>
</evidence>
<keyword evidence="4" id="KW-1185">Reference proteome</keyword>
<dbReference type="InterPro" id="IPR022742">
    <property type="entry name" value="Hydrolase_4"/>
</dbReference>
<organism evidence="3 4">
    <name type="scientific">Chlamydia ibidis 10-1398/6</name>
    <dbReference type="NCBI Taxonomy" id="1046581"/>
    <lineage>
        <taxon>Bacteria</taxon>
        <taxon>Pseudomonadati</taxon>
        <taxon>Chlamydiota</taxon>
        <taxon>Chlamydiia</taxon>
        <taxon>Chlamydiales</taxon>
        <taxon>Chlamydiaceae</taxon>
        <taxon>Chlamydia/Chlamydophila group</taxon>
        <taxon>Chlamydia</taxon>
    </lineage>
</organism>
<name>A0ABP2XDP6_9CHLA</name>
<evidence type="ECO:0000256" key="1">
    <source>
        <dbReference type="SAM" id="SignalP"/>
    </source>
</evidence>
<sequence>MRKLSAFALFSFLLSTSATVEALKVPGFPEIPDSLITINTQISATTETLTAINLRSGNHNLLGVLHLPTSTMPKEGFPAVILFHGFRGSKFGIYKRISSALAAAGIAVIRFDMAGCGDSEGIPEEIPMHTYLQNGEDIVHAVAKYPEINAKRIGLAGFSLGCHTTLHLARFYSPSKFSLRAISLWAPVADGAILFKEIYKNINGSVDLANNFFGKDFGFGSAPLVLCSEDVSYFLSLQDHIVLNSLPIKVPILHLQGLNDTLVSLTHQSLFQNTAPGNVCFKSYERTGHSIDGSPHVDTIIHDIVKHFQSFL</sequence>
<dbReference type="Pfam" id="PF12146">
    <property type="entry name" value="Hydrolase_4"/>
    <property type="match status" value="1"/>
</dbReference>
<feature type="chain" id="PRO_5047515760" evidence="1">
    <location>
        <begin position="23"/>
        <end position="312"/>
    </location>
</feature>
<keyword evidence="3" id="KW-0378">Hydrolase</keyword>
<dbReference type="InterPro" id="IPR029058">
    <property type="entry name" value="AB_hydrolase_fold"/>
</dbReference>
<dbReference type="SUPFAM" id="SSF53474">
    <property type="entry name" value="alpha/beta-Hydrolases"/>
    <property type="match status" value="1"/>
</dbReference>
<dbReference type="EMBL" id="APJW01000002">
    <property type="protein sequence ID" value="EQM62567.1"/>
    <property type="molecule type" value="Genomic_DNA"/>
</dbReference>
<dbReference type="PANTHER" id="PTHR22946:SF0">
    <property type="entry name" value="DIENELACTONE HYDROLASE DOMAIN-CONTAINING PROTEIN"/>
    <property type="match status" value="1"/>
</dbReference>
<dbReference type="GO" id="GO:0016787">
    <property type="term" value="F:hydrolase activity"/>
    <property type="evidence" value="ECO:0007669"/>
    <property type="project" value="UniProtKB-KW"/>
</dbReference>
<proteinExistence type="predicted"/>
<feature type="domain" description="Serine aminopeptidase S33" evidence="2">
    <location>
        <begin position="79"/>
        <end position="189"/>
    </location>
</feature>
<reference evidence="3 4" key="1">
    <citation type="submission" date="2013-07" db="EMBL/GenBank/DDBJ databases">
        <title>Isolation of a new Chlamydia species from the feral Sacred Ibis (Threskiornis aethiopicus): Chlamydia ibidis.</title>
        <authorList>
            <person name="Vorimore F."/>
            <person name="Hsia R.-C."/>
            <person name="Huot-Creasy H."/>
            <person name="Bastian S."/>
            <person name="Deruyter L."/>
            <person name="Passet A."/>
            <person name="Sachse K."/>
            <person name="Bavoil P."/>
            <person name="Myers G."/>
            <person name="Laroucau K."/>
        </authorList>
    </citation>
    <scope>NUCLEOTIDE SEQUENCE [LARGE SCALE GENOMIC DNA]</scope>
    <source>
        <strain evidence="3 4">10-1398/6</strain>
    </source>
</reference>
<accession>A0ABP2XDP6</accession>
<protein>
    <submittedName>
        <fullName evidence="3">Dienelactone hydrolase family protein</fullName>
    </submittedName>
</protein>
<dbReference type="Gene3D" id="3.40.50.1820">
    <property type="entry name" value="alpha/beta hydrolase"/>
    <property type="match status" value="1"/>
</dbReference>
<dbReference type="InterPro" id="IPR050261">
    <property type="entry name" value="FrsA_esterase"/>
</dbReference>